<dbReference type="GO" id="GO:0046872">
    <property type="term" value="F:metal ion binding"/>
    <property type="evidence" value="ECO:0007669"/>
    <property type="project" value="UniProtKB-KW"/>
</dbReference>
<dbReference type="GO" id="GO:0044281">
    <property type="term" value="P:small molecule metabolic process"/>
    <property type="evidence" value="ECO:0007669"/>
    <property type="project" value="UniProtKB-ARBA"/>
</dbReference>
<name>A0A4R3KDJ4_9FIRM</name>
<keyword evidence="6" id="KW-1185">Reference proteome</keyword>
<dbReference type="PANTHER" id="PTHR46470:SF2">
    <property type="entry name" value="GLYCERALDEHYDE 3-PHOSPHATE PHOSPHATASE"/>
    <property type="match status" value="1"/>
</dbReference>
<protein>
    <submittedName>
        <fullName evidence="5">Putative hydrolase of the HAD superfamily</fullName>
    </submittedName>
</protein>
<dbReference type="SUPFAM" id="SSF56784">
    <property type="entry name" value="HAD-like"/>
    <property type="match status" value="1"/>
</dbReference>
<evidence type="ECO:0000256" key="1">
    <source>
        <dbReference type="ARBA" id="ARBA00001946"/>
    </source>
</evidence>
<dbReference type="Pfam" id="PF00702">
    <property type="entry name" value="Hydrolase"/>
    <property type="match status" value="1"/>
</dbReference>
<proteinExistence type="predicted"/>
<dbReference type="InterPro" id="IPR036412">
    <property type="entry name" value="HAD-like_sf"/>
</dbReference>
<dbReference type="PANTHER" id="PTHR46470">
    <property type="entry name" value="N-ACYLNEURAMINATE-9-PHOSPHATASE"/>
    <property type="match status" value="1"/>
</dbReference>
<dbReference type="EMBL" id="SMAA01000003">
    <property type="protein sequence ID" value="TCS81019.1"/>
    <property type="molecule type" value="Genomic_DNA"/>
</dbReference>
<evidence type="ECO:0000256" key="4">
    <source>
        <dbReference type="ARBA" id="ARBA00022842"/>
    </source>
</evidence>
<dbReference type="Proteomes" id="UP000295188">
    <property type="component" value="Unassembled WGS sequence"/>
</dbReference>
<dbReference type="RefSeq" id="WP_132547800.1">
    <property type="nucleotide sequence ID" value="NZ_SMAA01000003.1"/>
</dbReference>
<dbReference type="InterPro" id="IPR023198">
    <property type="entry name" value="PGP-like_dom2"/>
</dbReference>
<dbReference type="Gene3D" id="3.40.50.1000">
    <property type="entry name" value="HAD superfamily/HAD-like"/>
    <property type="match status" value="1"/>
</dbReference>
<dbReference type="SFLD" id="SFLDS00003">
    <property type="entry name" value="Haloacid_Dehalogenase"/>
    <property type="match status" value="1"/>
</dbReference>
<evidence type="ECO:0000313" key="6">
    <source>
        <dbReference type="Proteomes" id="UP000295188"/>
    </source>
</evidence>
<evidence type="ECO:0000256" key="2">
    <source>
        <dbReference type="ARBA" id="ARBA00022723"/>
    </source>
</evidence>
<comment type="caution">
    <text evidence="5">The sequence shown here is derived from an EMBL/GenBank/DDBJ whole genome shotgun (WGS) entry which is preliminary data.</text>
</comment>
<organism evidence="5 6">
    <name type="scientific">Pectinatus cerevisiiphilus</name>
    <dbReference type="NCBI Taxonomy" id="86956"/>
    <lineage>
        <taxon>Bacteria</taxon>
        <taxon>Bacillati</taxon>
        <taxon>Bacillota</taxon>
        <taxon>Negativicutes</taxon>
        <taxon>Selenomonadales</taxon>
        <taxon>Selenomonadaceae</taxon>
        <taxon>Pectinatus</taxon>
    </lineage>
</organism>
<keyword evidence="4" id="KW-0460">Magnesium</keyword>
<evidence type="ECO:0000313" key="5">
    <source>
        <dbReference type="EMBL" id="TCS81019.1"/>
    </source>
</evidence>
<accession>A0A4R3KDJ4</accession>
<dbReference type="Gene3D" id="1.10.150.240">
    <property type="entry name" value="Putative phosphatase, domain 2"/>
    <property type="match status" value="1"/>
</dbReference>
<comment type="cofactor">
    <cofactor evidence="1">
        <name>Mg(2+)</name>
        <dbReference type="ChEBI" id="CHEBI:18420"/>
    </cofactor>
</comment>
<dbReference type="InterPro" id="IPR051400">
    <property type="entry name" value="HAD-like_hydrolase"/>
</dbReference>
<dbReference type="GO" id="GO:0016791">
    <property type="term" value="F:phosphatase activity"/>
    <property type="evidence" value="ECO:0007669"/>
    <property type="project" value="TreeGrafter"/>
</dbReference>
<dbReference type="InterPro" id="IPR006439">
    <property type="entry name" value="HAD-SF_hydro_IA"/>
</dbReference>
<dbReference type="NCBIfam" id="TIGR01549">
    <property type="entry name" value="HAD-SF-IA-v1"/>
    <property type="match status" value="1"/>
</dbReference>
<keyword evidence="3 5" id="KW-0378">Hydrolase</keyword>
<dbReference type="OrthoDB" id="9792518at2"/>
<reference evidence="5 6" key="1">
    <citation type="submission" date="2019-03" db="EMBL/GenBank/DDBJ databases">
        <title>Genomic Encyclopedia of Type Strains, Phase IV (KMG-IV): sequencing the most valuable type-strain genomes for metagenomic binning, comparative biology and taxonomic classification.</title>
        <authorList>
            <person name="Goeker M."/>
        </authorList>
    </citation>
    <scope>NUCLEOTIDE SEQUENCE [LARGE SCALE GENOMIC DNA]</scope>
    <source>
        <strain evidence="5 6">DSM 20467</strain>
    </source>
</reference>
<evidence type="ECO:0000256" key="3">
    <source>
        <dbReference type="ARBA" id="ARBA00022801"/>
    </source>
</evidence>
<sequence>MNVIFDMDDTLYDLMQPFQNVHKELYIDKTNIDCNELFIKSRIYSDKILELEKKGFISSKDCFYLRIKKTYHDAGITISKKDAELFEVKYRYHQARISLPDIIVKILNLCRKNHILIAILSNGRRQVQYRKILALGLNRWFSDDKIFISEDTGYLKPDINAFKYIEKQLNIISAETWYIGDTYETDIIGAYNAGWKTVWFNHRQRLCPEPTSLADKEVKSSADLLSAVEKLI</sequence>
<keyword evidence="2" id="KW-0479">Metal-binding</keyword>
<dbReference type="SFLD" id="SFLDG01129">
    <property type="entry name" value="C1.5:_HAD__Beta-PGM__Phosphata"/>
    <property type="match status" value="1"/>
</dbReference>
<gene>
    <name evidence="5" type="ORF">EDC37_103190</name>
</gene>
<dbReference type="AlphaFoldDB" id="A0A4R3KDJ4"/>
<dbReference type="InterPro" id="IPR023214">
    <property type="entry name" value="HAD_sf"/>
</dbReference>